<gene>
    <name evidence="3" type="ORF">MM415A00877_0008</name>
    <name evidence="4" type="ORF">MM415B04739_0003</name>
    <name evidence="2" type="ORF">TM448A05820_0004</name>
</gene>
<organism evidence="2">
    <name type="scientific">viral metagenome</name>
    <dbReference type="NCBI Taxonomy" id="1070528"/>
    <lineage>
        <taxon>unclassified sequences</taxon>
        <taxon>metagenomes</taxon>
        <taxon>organismal metagenomes</taxon>
    </lineage>
</organism>
<dbReference type="Pfam" id="PF01832">
    <property type="entry name" value="Glucosaminidase"/>
    <property type="match status" value="1"/>
</dbReference>
<reference evidence="2" key="1">
    <citation type="submission" date="2020-03" db="EMBL/GenBank/DDBJ databases">
        <title>The deep terrestrial virosphere.</title>
        <authorList>
            <person name="Holmfeldt K."/>
            <person name="Nilsson E."/>
            <person name="Simone D."/>
            <person name="Lopez-Fernandez M."/>
            <person name="Wu X."/>
            <person name="de Brujin I."/>
            <person name="Lundin D."/>
            <person name="Andersson A."/>
            <person name="Bertilsson S."/>
            <person name="Dopson M."/>
        </authorList>
    </citation>
    <scope>NUCLEOTIDE SEQUENCE</scope>
    <source>
        <strain evidence="3">MM415A00877</strain>
        <strain evidence="4">MM415B04739</strain>
        <strain evidence="2">TM448A05820</strain>
    </source>
</reference>
<dbReference type="SUPFAM" id="SSF53955">
    <property type="entry name" value="Lysozyme-like"/>
    <property type="match status" value="1"/>
</dbReference>
<evidence type="ECO:0000313" key="4">
    <source>
        <dbReference type="EMBL" id="QJA92284.1"/>
    </source>
</evidence>
<evidence type="ECO:0000259" key="1">
    <source>
        <dbReference type="Pfam" id="PF01832"/>
    </source>
</evidence>
<proteinExistence type="predicted"/>
<dbReference type="InterPro" id="IPR002901">
    <property type="entry name" value="MGlyc_endo_b_GlcNAc-like_dom"/>
</dbReference>
<evidence type="ECO:0000313" key="3">
    <source>
        <dbReference type="EMBL" id="QJA79459.1"/>
    </source>
</evidence>
<dbReference type="AlphaFoldDB" id="A0A6H2A514"/>
<evidence type="ECO:0000313" key="2">
    <source>
        <dbReference type="EMBL" id="QJA54789.1"/>
    </source>
</evidence>
<protein>
    <submittedName>
        <fullName evidence="2">Putative glycoside hydrolase</fullName>
    </submittedName>
</protein>
<dbReference type="EMBL" id="MT142382">
    <property type="protein sequence ID" value="QJA79459.1"/>
    <property type="molecule type" value="Genomic_DNA"/>
</dbReference>
<dbReference type="InterPro" id="IPR023346">
    <property type="entry name" value="Lysozyme-like_dom_sf"/>
</dbReference>
<name>A0A6H2A514_9ZZZZ</name>
<dbReference type="EMBL" id="MT144538">
    <property type="protein sequence ID" value="QJA54789.1"/>
    <property type="molecule type" value="Genomic_DNA"/>
</dbReference>
<keyword evidence="2" id="KW-0378">Hydrolase</keyword>
<dbReference type="Gene3D" id="1.10.530.10">
    <property type="match status" value="1"/>
</dbReference>
<feature type="domain" description="Mannosyl-glycoprotein endo-beta-N-acetylglucosamidase-like" evidence="1">
    <location>
        <begin position="37"/>
        <end position="149"/>
    </location>
</feature>
<accession>A0A6H2A514</accession>
<dbReference type="GO" id="GO:0004040">
    <property type="term" value="F:amidase activity"/>
    <property type="evidence" value="ECO:0007669"/>
    <property type="project" value="InterPro"/>
</dbReference>
<sequence>MAMRRAQMVLAALALCAVTGKGTENMREYPTEWDGLAASATRGTDVPANLLIAIACHESAWGTAPNAIECCNPFGMMARSGGLQVFDSETSAFARAAYLLNSHDLYAQPRSVFASEESMTLLAARALAHVWCPDDAHNWARSVHSIFHAIEARHENMIGGS</sequence>
<dbReference type="EMBL" id="MT143054">
    <property type="protein sequence ID" value="QJA92284.1"/>
    <property type="molecule type" value="Genomic_DNA"/>
</dbReference>